<feature type="active site" evidence="3">
    <location>
        <position position="172"/>
    </location>
</feature>
<feature type="region of interest" description="RU C" evidence="3">
    <location>
        <begin position="265"/>
        <end position="380"/>
    </location>
</feature>
<dbReference type="InterPro" id="IPR043007">
    <property type="entry name" value="AtzD/Barbiturase_RUC"/>
</dbReference>
<dbReference type="EC" id="3.5.2.-" evidence="3"/>
<dbReference type="Gene3D" id="3.30.1330.160">
    <property type="entry name" value="Cyanuric acid hydrolase/Barbituras, RU C"/>
    <property type="match status" value="1"/>
</dbReference>
<name>A0ABT7NGF0_9BURK</name>
<protein>
    <recommendedName>
        <fullName evidence="3">Cyclic amide hydrolase</fullName>
        <shortName evidence="3">CyAH</shortName>
        <ecNumber evidence="3">3.5.2.-</ecNumber>
    </recommendedName>
    <alternativeName>
        <fullName evidence="3">Ring-opening amidohydrolase</fullName>
    </alternativeName>
</protein>
<comment type="caution">
    <text evidence="3">Lacks conserved residue(s) required for the propagation of feature annotation.</text>
</comment>
<keyword evidence="3" id="KW-0479">Metal-binding</keyword>
<dbReference type="EMBL" id="JASZYV010000005">
    <property type="protein sequence ID" value="MDM0046910.1"/>
    <property type="molecule type" value="Genomic_DNA"/>
</dbReference>
<feature type="binding site" evidence="3">
    <location>
        <position position="364"/>
    </location>
    <ligand>
        <name>Mg(2+)</name>
        <dbReference type="ChEBI" id="CHEBI:18420"/>
        <note>structural</note>
    </ligand>
</feature>
<comment type="similarity">
    <text evidence="1 3">Belongs to the cyclic amide hydrolase (CyAH) family.</text>
</comment>
<keyword evidence="2 3" id="KW-0378">Hydrolase</keyword>
<gene>
    <name evidence="4" type="ORF">QTH91_20630</name>
</gene>
<keyword evidence="3" id="KW-0460">Magnesium</keyword>
<evidence type="ECO:0000256" key="3">
    <source>
        <dbReference type="HAMAP-Rule" id="MF_01989"/>
    </source>
</evidence>
<reference evidence="4" key="1">
    <citation type="submission" date="2023-06" db="EMBL/GenBank/DDBJ databases">
        <authorList>
            <person name="Jiang Y."/>
            <person name="Liu Q."/>
        </authorList>
    </citation>
    <scope>NUCLEOTIDE SEQUENCE</scope>
    <source>
        <strain evidence="4">CGMCC 1.12089</strain>
    </source>
</reference>
<comment type="domain">
    <text evidence="3">The monomer structure is formed from three repeating units (RUs) that share the same structure as one another. The monomer and the active site possess nearly threefold rotational symmetry, to the extent that the active site possesses three potential Ser-Lys catalytic dyads, but one of the 3 active site surfaces varies in composition suggesting it is involved in confering substrate specificity.</text>
</comment>
<dbReference type="InterPro" id="IPR043006">
    <property type="entry name" value="AtzD/Barbiturase_RUB"/>
</dbReference>
<feature type="binding site" evidence="3">
    <location>
        <position position="369"/>
    </location>
    <ligand>
        <name>Mg(2+)</name>
        <dbReference type="ChEBI" id="CHEBI:18420"/>
        <note>structural</note>
    </ligand>
</feature>
<proteinExistence type="inferred from homology"/>
<dbReference type="NCBIfam" id="TIGR02714">
    <property type="entry name" value="amido_AtzD_TrzD"/>
    <property type="match status" value="1"/>
</dbReference>
<feature type="region of interest" description="RU A" evidence="3">
    <location>
        <begin position="1"/>
        <end position="114"/>
    </location>
</feature>
<evidence type="ECO:0000256" key="1">
    <source>
        <dbReference type="ARBA" id="ARBA00010947"/>
    </source>
</evidence>
<feature type="binding site" evidence="3">
    <location>
        <position position="339"/>
    </location>
    <ligand>
        <name>substrate</name>
    </ligand>
</feature>
<feature type="binding site" evidence="3">
    <location>
        <begin position="95"/>
        <end position="96"/>
    </location>
    <ligand>
        <name>substrate</name>
    </ligand>
</feature>
<dbReference type="Pfam" id="PF09663">
    <property type="entry name" value="Amido_AtzD_TrzD"/>
    <property type="match status" value="1"/>
</dbReference>
<dbReference type="Proteomes" id="UP001174908">
    <property type="component" value="Unassembled WGS sequence"/>
</dbReference>
<organism evidence="4 5">
    <name type="scientific">Variovorax dokdonensis</name>
    <dbReference type="NCBI Taxonomy" id="344883"/>
    <lineage>
        <taxon>Bacteria</taxon>
        <taxon>Pseudomonadati</taxon>
        <taxon>Pseudomonadota</taxon>
        <taxon>Betaproteobacteria</taxon>
        <taxon>Burkholderiales</taxon>
        <taxon>Comamonadaceae</taxon>
        <taxon>Variovorax</taxon>
    </lineage>
</organism>
<feature type="binding site" evidence="3">
    <location>
        <position position="365"/>
    </location>
    <ligand>
        <name>Mg(2+)</name>
        <dbReference type="ChEBI" id="CHEBI:18420"/>
        <note>structural</note>
    </ligand>
</feature>
<dbReference type="Gene3D" id="3.30.1330.170">
    <property type="entry name" value="Cyanuric acid hydrolase/Barbiturase, RU A"/>
    <property type="match status" value="1"/>
</dbReference>
<comment type="function">
    <text evidence="3">Cyclic amide hydrolase of unknown substrate specificity. Catalyzes the hydrolytic ring-opening of a cyclic amide. Does not act on cyanuric acid nor barbituric acid.</text>
</comment>
<feature type="binding site" evidence="3">
    <location>
        <position position="312"/>
    </location>
    <ligand>
        <name>Mg(2+)</name>
        <dbReference type="ChEBI" id="CHEBI:18420"/>
        <note>structural</note>
    </ligand>
</feature>
<comment type="subunit">
    <text evidence="3">Homotetramer.</text>
</comment>
<accession>A0ABT7NGF0</accession>
<evidence type="ECO:0000313" key="5">
    <source>
        <dbReference type="Proteomes" id="UP001174908"/>
    </source>
</evidence>
<feature type="binding site" evidence="3">
    <location>
        <position position="361"/>
    </location>
    <ligand>
        <name>Mg(2+)</name>
        <dbReference type="ChEBI" id="CHEBI:18420"/>
        <note>structural</note>
    </ligand>
</feature>
<feature type="active site" description="Nucleophile" evidence="3">
    <location>
        <position position="242"/>
    </location>
</feature>
<comment type="caution">
    <text evidence="4">The sequence shown here is derived from an EMBL/GenBank/DDBJ whole genome shotgun (WGS) entry which is preliminary data.</text>
</comment>
<evidence type="ECO:0000256" key="2">
    <source>
        <dbReference type="ARBA" id="ARBA00022801"/>
    </source>
</evidence>
<dbReference type="HAMAP" id="MF_01989">
    <property type="entry name" value="Cyc_amidohydrol"/>
    <property type="match status" value="1"/>
</dbReference>
<feature type="binding site" evidence="3">
    <location>
        <begin position="358"/>
        <end position="359"/>
    </location>
    <ligand>
        <name>substrate</name>
    </ligand>
</feature>
<dbReference type="InterPro" id="IPR043008">
    <property type="entry name" value="AtzD/Barbiturase_RUA"/>
</dbReference>
<dbReference type="InterPro" id="IPR014086">
    <property type="entry name" value="AtzD/Barbiturase"/>
</dbReference>
<feature type="region of interest" description="RU B" evidence="3">
    <location>
        <begin position="122"/>
        <end position="259"/>
    </location>
</feature>
<dbReference type="Gene3D" id="3.30.1330.180">
    <property type="entry name" value="Cyanuric acid hydrolase/Barbiturase, RU B"/>
    <property type="match status" value="1"/>
</dbReference>
<dbReference type="RefSeq" id="WP_286662027.1">
    <property type="nucleotide sequence ID" value="NZ_JASZYV010000005.1"/>
</dbReference>
<feature type="binding site" evidence="3">
    <location>
        <position position="366"/>
    </location>
    <ligand>
        <name>Mg(2+)</name>
        <dbReference type="ChEBI" id="CHEBI:18420"/>
        <note>structural</note>
    </ligand>
</feature>
<evidence type="ECO:0000313" key="4">
    <source>
        <dbReference type="EMBL" id="MDM0046910.1"/>
    </source>
</evidence>
<keyword evidence="5" id="KW-1185">Reference proteome</keyword>
<feature type="binding site" evidence="3">
    <location>
        <begin position="242"/>
        <end position="243"/>
    </location>
    <ligand>
        <name>substrate</name>
    </ligand>
</feature>
<feature type="binding site" evidence="3">
    <location>
        <position position="64"/>
    </location>
    <ligand>
        <name>substrate</name>
    </ligand>
</feature>
<sequence length="380" mass="39391">MHSSPSLKSDNLRERLVVRRLTMAHPGDLSALAALLDAGEMAANDIVAVIGKTEGNGGVNDFTRGYFTQSLMALLARHTGKPAEALLRQVPCVLSGGTEGVLSPHYVVFARTSEPASGSGGALAIGTAISAPLPAHDIGRWAHVRSAAAAVRAAMDQAGIERPEDVRFVQLKCPCVTSARAQQAAAIGQTVRTADPGRSMAYARAAGAFGTAVALGEMPDDPRLEGAMLEDFSLGSFRASISSGVEVDAIEAIVLGHSERWQGPLRMGCAPMQDALDIAGVTEAVREIGLLASPQLAPPDAARVAAVFVKCEPDRRGLVRGMRHTMLDDTDINAQRHIRGAVGGLVAGVLGETQIFVSGGAEHQGPDGGGLVAVIAHVVD</sequence>
<feature type="binding site" evidence="3">
    <location>
        <position position="204"/>
    </location>
    <ligand>
        <name>substrate</name>
    </ligand>
</feature>